<accession>A0ABY5DCD7</accession>
<protein>
    <recommendedName>
        <fullName evidence="4">FtsX-like permease family protein</fullName>
    </recommendedName>
</protein>
<feature type="transmembrane region" description="Helical" evidence="1">
    <location>
        <begin position="247"/>
        <end position="276"/>
    </location>
</feature>
<feature type="transmembrane region" description="Helical" evidence="1">
    <location>
        <begin position="7"/>
        <end position="28"/>
    </location>
</feature>
<gene>
    <name evidence="2" type="ORF">NE857_10470</name>
</gene>
<evidence type="ECO:0000313" key="2">
    <source>
        <dbReference type="EMBL" id="USY21991.1"/>
    </source>
</evidence>
<feature type="transmembrane region" description="Helical" evidence="1">
    <location>
        <begin position="296"/>
        <end position="317"/>
    </location>
</feature>
<sequence>MPNRTLTFAYVVCAVFASILAFLLAAGVERTQYVLEDTGLVWISENDGTGDTDEVAASVQRVADDHGAAIGYAILDVNEPSATAHLYLAVPDSSSPQAEWLTDGYPAFGRGFTVRTHPIADFGGVGPNGHYLVFGGPEAETALRAALAEHGLQEAPGTQITELWHYFTSGHLFHLLVIALLGAATAAGAGVLLASRDYGVMRLQGHSYPRLLATDLLKVARLAAVVLPLVAAAALVFLGAYNGWNQLGLYSLTALVFLGFLAVPCLFVHAAVLGLVHSTDILAALKGRLPVRSTSVAVYLVRAPVLVLTLIILGSIVTAAQDLRDQRVQLELARGQGEASFLSLSANYGWADDLSVDDELGPWLRRADTDGDMVLVIPGSSTEFLPPGPTASWDSPDIGQQVLFVNNTYLAEQEVLSPSGERYGPAETLRVLVPESAAAHSEDIVEGVTGTWLELHGEPGAAPEAEVLPAAEGQTLFTYAAKRFDDPRPHLPLLHEPVVIVLPNGAVLSDSAYIAYMTARSTVFPDPGVVADHRAQNPEASRYIAMVETLTVNARHEQALTLNILRSELFNLIGAAAVLLLTAMAACVVHVRSRAQEIFARHINGWAFVSVHRRLLLVEGAIALAFLGWAVWDTLTGLATAADPARAGVPGPSPSGAEPFYALGIVLVCLVITVTALALFHRKIVREGASQA</sequence>
<feature type="transmembrane region" description="Helical" evidence="1">
    <location>
        <begin position="216"/>
        <end position="241"/>
    </location>
</feature>
<feature type="transmembrane region" description="Helical" evidence="1">
    <location>
        <begin position="660"/>
        <end position="680"/>
    </location>
</feature>
<dbReference type="EMBL" id="CP099837">
    <property type="protein sequence ID" value="USY21991.1"/>
    <property type="molecule type" value="Genomic_DNA"/>
</dbReference>
<dbReference type="Proteomes" id="UP001055940">
    <property type="component" value="Chromosome"/>
</dbReference>
<name>A0ABY5DCD7_9ACTN</name>
<feature type="transmembrane region" description="Helical" evidence="1">
    <location>
        <begin position="611"/>
        <end position="632"/>
    </location>
</feature>
<organism evidence="2 3">
    <name type="scientific">Nocardiopsis exhalans</name>
    <dbReference type="NCBI Taxonomy" id="163604"/>
    <lineage>
        <taxon>Bacteria</taxon>
        <taxon>Bacillati</taxon>
        <taxon>Actinomycetota</taxon>
        <taxon>Actinomycetes</taxon>
        <taxon>Streptosporangiales</taxon>
        <taxon>Nocardiopsidaceae</taxon>
        <taxon>Nocardiopsis</taxon>
    </lineage>
</organism>
<keyword evidence="1" id="KW-0812">Transmembrane</keyword>
<feature type="transmembrane region" description="Helical" evidence="1">
    <location>
        <begin position="569"/>
        <end position="591"/>
    </location>
</feature>
<evidence type="ECO:0000256" key="1">
    <source>
        <dbReference type="SAM" id="Phobius"/>
    </source>
</evidence>
<proteinExistence type="predicted"/>
<dbReference type="RefSeq" id="WP_254420818.1">
    <property type="nucleotide sequence ID" value="NZ_BAAAJB010000021.1"/>
</dbReference>
<keyword evidence="1" id="KW-0472">Membrane</keyword>
<reference evidence="2" key="1">
    <citation type="submission" date="2022-06" db="EMBL/GenBank/DDBJ databases">
        <authorList>
            <person name="Ping M."/>
        </authorList>
    </citation>
    <scope>NUCLEOTIDE SEQUENCE</scope>
    <source>
        <strain evidence="2">JCM11759T</strain>
    </source>
</reference>
<evidence type="ECO:0008006" key="4">
    <source>
        <dbReference type="Google" id="ProtNLM"/>
    </source>
</evidence>
<feature type="transmembrane region" description="Helical" evidence="1">
    <location>
        <begin position="172"/>
        <end position="195"/>
    </location>
</feature>
<keyword evidence="1" id="KW-1133">Transmembrane helix</keyword>
<keyword evidence="3" id="KW-1185">Reference proteome</keyword>
<evidence type="ECO:0000313" key="3">
    <source>
        <dbReference type="Proteomes" id="UP001055940"/>
    </source>
</evidence>